<accession>A0ABT7AG74</accession>
<dbReference type="InterPro" id="IPR017592">
    <property type="entry name" value="Pilus_assmbl_Flp-typ_CpaB"/>
</dbReference>
<dbReference type="CDD" id="cd11614">
    <property type="entry name" value="SAF_CpaB_FlgA_like"/>
    <property type="match status" value="1"/>
</dbReference>
<comment type="caution">
    <text evidence="3">The sequence shown here is derived from an EMBL/GenBank/DDBJ whole genome shotgun (WGS) entry which is preliminary data.</text>
</comment>
<dbReference type="RefSeq" id="WP_283739624.1">
    <property type="nucleotide sequence ID" value="NZ_JASJEV010000002.1"/>
</dbReference>
<reference evidence="3 4" key="1">
    <citation type="submission" date="2023-05" db="EMBL/GenBank/DDBJ databases">
        <title>Chelatococcus sp. nov., a moderately thermophilic bacterium isolated from hot spring microbial mat.</title>
        <authorList>
            <person name="Hu C.-J."/>
            <person name="Li W.-J."/>
        </authorList>
    </citation>
    <scope>NUCLEOTIDE SEQUENCE [LARGE SCALE GENOMIC DNA]</scope>
    <source>
        <strain evidence="3 4">SYSU G07232</strain>
    </source>
</reference>
<evidence type="ECO:0000259" key="2">
    <source>
        <dbReference type="SMART" id="SM00858"/>
    </source>
</evidence>
<name>A0ABT7AG74_9HYPH</name>
<protein>
    <submittedName>
        <fullName evidence="3">Flp pilus assembly protein CpaB</fullName>
    </submittedName>
</protein>
<evidence type="ECO:0000313" key="4">
    <source>
        <dbReference type="Proteomes" id="UP001321492"/>
    </source>
</evidence>
<dbReference type="InterPro" id="IPR031571">
    <property type="entry name" value="RcpC_dom"/>
</dbReference>
<proteinExistence type="predicted"/>
<evidence type="ECO:0000256" key="1">
    <source>
        <dbReference type="SAM" id="SignalP"/>
    </source>
</evidence>
<evidence type="ECO:0000313" key="3">
    <source>
        <dbReference type="EMBL" id="MDJ1157646.1"/>
    </source>
</evidence>
<dbReference type="SMART" id="SM00858">
    <property type="entry name" value="SAF"/>
    <property type="match status" value="1"/>
</dbReference>
<dbReference type="NCBIfam" id="TIGR03177">
    <property type="entry name" value="pilus_cpaB"/>
    <property type="match status" value="1"/>
</dbReference>
<sequence>MKPARLLVLGIALVAGVAAAYLAAGKKAPAPVVKVEAPRPNTSDVLVTAVEVPMGNGLKAGDLRWQAWPADSVPPGVILRKDRPGAIEELTGAIARTALLNGEPVRSERLIKTDGTGFMSAILPSGMRAVAISIDNRGASSAGGFVLPNDHVDVIRTYRDEEASKAQGIDVYVSETILRNVRVLAIGQTVQERNGDKVVTGETATLEVDPSQAEVLTLAQKVGHISLVLRSLADVNQTGIPLASAEDGALTVVRYGVPKQTPRR</sequence>
<dbReference type="Pfam" id="PF16976">
    <property type="entry name" value="RcpC"/>
    <property type="match status" value="1"/>
</dbReference>
<feature type="domain" description="SAF" evidence="2">
    <location>
        <begin position="43"/>
        <end position="111"/>
    </location>
</feature>
<dbReference type="Pfam" id="PF08666">
    <property type="entry name" value="SAF"/>
    <property type="match status" value="1"/>
</dbReference>
<feature type="signal peptide" evidence="1">
    <location>
        <begin position="1"/>
        <end position="20"/>
    </location>
</feature>
<keyword evidence="4" id="KW-1185">Reference proteome</keyword>
<feature type="chain" id="PRO_5045133274" evidence="1">
    <location>
        <begin position="21"/>
        <end position="264"/>
    </location>
</feature>
<dbReference type="EMBL" id="JASJEV010000002">
    <property type="protein sequence ID" value="MDJ1157646.1"/>
    <property type="molecule type" value="Genomic_DNA"/>
</dbReference>
<dbReference type="InterPro" id="IPR013974">
    <property type="entry name" value="SAF"/>
</dbReference>
<gene>
    <name evidence="3" type="primary">cpaB</name>
    <name evidence="3" type="ORF">QNA08_05300</name>
</gene>
<organism evidence="3 4">
    <name type="scientific">Chelatococcus albus</name>
    <dbReference type="NCBI Taxonomy" id="3047466"/>
    <lineage>
        <taxon>Bacteria</taxon>
        <taxon>Pseudomonadati</taxon>
        <taxon>Pseudomonadota</taxon>
        <taxon>Alphaproteobacteria</taxon>
        <taxon>Hyphomicrobiales</taxon>
        <taxon>Chelatococcaceae</taxon>
        <taxon>Chelatococcus</taxon>
    </lineage>
</organism>
<dbReference type="Proteomes" id="UP001321492">
    <property type="component" value="Unassembled WGS sequence"/>
</dbReference>
<keyword evidence="1" id="KW-0732">Signal</keyword>